<evidence type="ECO:0000313" key="1">
    <source>
        <dbReference type="EMBL" id="TGL28348.1"/>
    </source>
</evidence>
<dbReference type="Proteomes" id="UP000297871">
    <property type="component" value="Unassembled WGS sequence"/>
</dbReference>
<organism evidence="1 2">
    <name type="scientific">Leptospira koniambonensis</name>
    <dbReference type="NCBI Taxonomy" id="2484950"/>
    <lineage>
        <taxon>Bacteria</taxon>
        <taxon>Pseudomonadati</taxon>
        <taxon>Spirochaetota</taxon>
        <taxon>Spirochaetia</taxon>
        <taxon>Leptospirales</taxon>
        <taxon>Leptospiraceae</taxon>
        <taxon>Leptospira</taxon>
    </lineage>
</organism>
<comment type="caution">
    <text evidence="1">The sequence shown here is derived from an EMBL/GenBank/DDBJ whole genome shotgun (WGS) entry which is preliminary data.</text>
</comment>
<reference evidence="1" key="1">
    <citation type="journal article" date="2019" name="PLoS Negl. Trop. Dis.">
        <title>Revisiting the worldwide diversity of Leptospira species in the environment.</title>
        <authorList>
            <person name="Vincent A.T."/>
            <person name="Schiettekatte O."/>
            <person name="Bourhy P."/>
            <person name="Veyrier F.J."/>
            <person name="Picardeau M."/>
        </authorList>
    </citation>
    <scope>NUCLEOTIDE SEQUENCE [LARGE SCALE GENOMIC DNA]</scope>
    <source>
        <strain evidence="1">201800265</strain>
    </source>
</reference>
<dbReference type="RefSeq" id="WP_135616939.1">
    <property type="nucleotide sequence ID" value="NZ_RQFY01000012.1"/>
</dbReference>
<dbReference type="AlphaFoldDB" id="A0A4R9J240"/>
<dbReference type="EMBL" id="RQFY01000012">
    <property type="protein sequence ID" value="TGL28348.1"/>
    <property type="molecule type" value="Genomic_DNA"/>
</dbReference>
<sequence length="173" mass="18319">MSSYPLMSKFILYKFIIFLIAAFTLNCGLALGYQAEEEAKASQEDNNNPILAALGLLNGNSSGLLSFSPSPLAFSASSGKAAYDITVNYWPGSGTGELRFETVWNGTMSCTAHEGVFAVYDDDIYPLTFAEVSFSCIFTGTGQILHNVATDTTGPGLPSVGTNVGTLDVTVTQ</sequence>
<protein>
    <submittedName>
        <fullName evidence="1">Uncharacterized protein</fullName>
    </submittedName>
</protein>
<dbReference type="OrthoDB" id="329019at2"/>
<keyword evidence="2" id="KW-1185">Reference proteome</keyword>
<evidence type="ECO:0000313" key="2">
    <source>
        <dbReference type="Proteomes" id="UP000297871"/>
    </source>
</evidence>
<gene>
    <name evidence="1" type="ORF">EHQ52_18950</name>
</gene>
<proteinExistence type="predicted"/>
<accession>A0A4R9J240</accession>
<name>A0A4R9J240_9LEPT</name>